<dbReference type="InterPro" id="IPR051540">
    <property type="entry name" value="S-2-haloacid_dehalogenase"/>
</dbReference>
<dbReference type="InterPro" id="IPR006328">
    <property type="entry name" value="2-HAD"/>
</dbReference>
<dbReference type="GO" id="GO:0018784">
    <property type="term" value="F:(S)-2-haloacid dehalogenase activity"/>
    <property type="evidence" value="ECO:0007669"/>
    <property type="project" value="UniProtKB-EC"/>
</dbReference>
<accession>A0A3B0SGY4</accession>
<sequence length="233" mass="25841">MVEEKKLGREKKLSGIKACVFDAYGTLFDVHSPVGRVAGKLGDKAQSVSDMWRLKHLSYSWLRALMGEYVPFWQVTGESLDYALKAHGIDDRELRDELLNLYLTLDAYDDAVLALEGLKKMGMATAILSNGSPDMLDAAVKHSGLDVHLDQVLSVAEVGIYKPDSRVYQLVVDRMHVQPHEVCFVSANTWDAQAAANFGFQAARIDRFGLLDENIPGKPSLMLDSLTELLEVV</sequence>
<dbReference type="NCBIfam" id="TIGR01428">
    <property type="entry name" value="HAD_type_II"/>
    <property type="match status" value="1"/>
</dbReference>
<dbReference type="AlphaFoldDB" id="A0A3B0SGY4"/>
<dbReference type="InterPro" id="IPR006439">
    <property type="entry name" value="HAD-SF_hydro_IA"/>
</dbReference>
<evidence type="ECO:0000256" key="2">
    <source>
        <dbReference type="ARBA" id="ARBA00022801"/>
    </source>
</evidence>
<protein>
    <submittedName>
        <fullName evidence="3">Haloacid dehalogenase, type II</fullName>
        <ecNumber evidence="3">3.8.1.2</ecNumber>
    </submittedName>
</protein>
<dbReference type="Gene3D" id="3.40.50.1000">
    <property type="entry name" value="HAD superfamily/HAD-like"/>
    <property type="match status" value="1"/>
</dbReference>
<dbReference type="PANTHER" id="PTHR43316:SF3">
    <property type="entry name" value="HALOACID DEHALOGENASE, TYPE II (AFU_ORTHOLOGUE AFUA_2G07750)-RELATED"/>
    <property type="match status" value="1"/>
</dbReference>
<dbReference type="EMBL" id="UOEC01000116">
    <property type="protein sequence ID" value="VAV94205.1"/>
    <property type="molecule type" value="Genomic_DNA"/>
</dbReference>
<dbReference type="SFLD" id="SFLDG01129">
    <property type="entry name" value="C1.5:_HAD__Beta-PGM__Phosphata"/>
    <property type="match status" value="1"/>
</dbReference>
<dbReference type="InterPro" id="IPR036412">
    <property type="entry name" value="HAD-like_sf"/>
</dbReference>
<dbReference type="PANTHER" id="PTHR43316">
    <property type="entry name" value="HYDROLASE, HALOACID DELAHOGENASE-RELATED"/>
    <property type="match status" value="1"/>
</dbReference>
<dbReference type="Pfam" id="PF00702">
    <property type="entry name" value="Hydrolase"/>
    <property type="match status" value="1"/>
</dbReference>
<organism evidence="3">
    <name type="scientific">hydrothermal vent metagenome</name>
    <dbReference type="NCBI Taxonomy" id="652676"/>
    <lineage>
        <taxon>unclassified sequences</taxon>
        <taxon>metagenomes</taxon>
        <taxon>ecological metagenomes</taxon>
    </lineage>
</organism>
<dbReference type="SFLD" id="SFLDG01135">
    <property type="entry name" value="C1.5.6:_HAD__Beta-PGM__Phospha"/>
    <property type="match status" value="1"/>
</dbReference>
<reference evidence="3" key="1">
    <citation type="submission" date="2018-06" db="EMBL/GenBank/DDBJ databases">
        <authorList>
            <person name="Zhirakovskaya E."/>
        </authorList>
    </citation>
    <scope>NUCLEOTIDE SEQUENCE</scope>
</reference>
<dbReference type="Gene3D" id="1.10.150.240">
    <property type="entry name" value="Putative phosphatase, domain 2"/>
    <property type="match status" value="1"/>
</dbReference>
<evidence type="ECO:0000313" key="3">
    <source>
        <dbReference type="EMBL" id="VAV94205.1"/>
    </source>
</evidence>
<dbReference type="CDD" id="cd02588">
    <property type="entry name" value="HAD_L2-DEX"/>
    <property type="match status" value="1"/>
</dbReference>
<gene>
    <name evidence="3" type="ORF">MNBD_ALPHA08-5</name>
</gene>
<dbReference type="EC" id="3.8.1.2" evidence="3"/>
<dbReference type="InterPro" id="IPR023214">
    <property type="entry name" value="HAD_sf"/>
</dbReference>
<dbReference type="SUPFAM" id="SSF56784">
    <property type="entry name" value="HAD-like"/>
    <property type="match status" value="1"/>
</dbReference>
<dbReference type="NCBIfam" id="TIGR01493">
    <property type="entry name" value="HAD-SF-IA-v2"/>
    <property type="match status" value="1"/>
</dbReference>
<comment type="similarity">
    <text evidence="1">Belongs to the HAD-like hydrolase superfamily. S-2-haloalkanoic acid dehalogenase family.</text>
</comment>
<dbReference type="InterPro" id="IPR023198">
    <property type="entry name" value="PGP-like_dom2"/>
</dbReference>
<dbReference type="PRINTS" id="PR00413">
    <property type="entry name" value="HADHALOGNASE"/>
</dbReference>
<dbReference type="SFLD" id="SFLDF00045">
    <property type="entry name" value="2-haloacid_dehalogenase"/>
    <property type="match status" value="1"/>
</dbReference>
<dbReference type="SFLD" id="SFLDS00003">
    <property type="entry name" value="Haloacid_Dehalogenase"/>
    <property type="match status" value="1"/>
</dbReference>
<name>A0A3B0SGY4_9ZZZZ</name>
<proteinExistence type="inferred from homology"/>
<keyword evidence="2 3" id="KW-0378">Hydrolase</keyword>
<evidence type="ECO:0000256" key="1">
    <source>
        <dbReference type="ARBA" id="ARBA00008106"/>
    </source>
</evidence>